<keyword evidence="2" id="KW-1185">Reference proteome</keyword>
<name>A0ABR8AHX6_9CYAN</name>
<dbReference type="Proteomes" id="UP000658514">
    <property type="component" value="Unassembled WGS sequence"/>
</dbReference>
<sequence length="387" mass="43164">MTLTFNTQGRSLVQTLAIQSQINLPGTVGRILKQIRDIERVAPLFFQAGLVRSVDRPNPLNVRVAGISTKATTTKTIGGFLYAAAAVRVDLAVDDNVISTVGQDSTCELDDINYENQSKRLQLIGVRQAYEMADRAMRSENPYDLILLDCPLVLDRSMVPLREAESYASYRAAFDSAIQAISNFWSKHREKLQPWNPNGTAVVGLASERYGAIVHIAQQDLRTAEGRKHILNNEGVDVNLTHQIIGSEDAIAGIGERRFIYGILNSYTRTAAFRMSVQTPRMEPSDVTSLGVLGYHFKAAQTNTPQLLQLIGDEPHWNQKNLDRICSQIMALTLTGGSQAAPLPIQLAEREQNALDNFLEYYSQSLQVEIKRREVEDLWLSDLDDFV</sequence>
<dbReference type="EMBL" id="JACJQH010000043">
    <property type="protein sequence ID" value="MBD2198566.1"/>
    <property type="molecule type" value="Genomic_DNA"/>
</dbReference>
<comment type="caution">
    <text evidence="1">The sequence shown here is derived from an EMBL/GenBank/DDBJ whole genome shotgun (WGS) entry which is preliminary data.</text>
</comment>
<organism evidence="1 2">
    <name type="scientific">Calothrix parietina FACHB-288</name>
    <dbReference type="NCBI Taxonomy" id="2692896"/>
    <lineage>
        <taxon>Bacteria</taxon>
        <taxon>Bacillati</taxon>
        <taxon>Cyanobacteriota</taxon>
        <taxon>Cyanophyceae</taxon>
        <taxon>Nostocales</taxon>
        <taxon>Calotrichaceae</taxon>
        <taxon>Calothrix</taxon>
    </lineage>
</organism>
<reference evidence="1 2" key="1">
    <citation type="journal article" date="2020" name="ISME J.">
        <title>Comparative genomics reveals insights into cyanobacterial evolution and habitat adaptation.</title>
        <authorList>
            <person name="Chen M.Y."/>
            <person name="Teng W.K."/>
            <person name="Zhao L."/>
            <person name="Hu C.X."/>
            <person name="Zhou Y.K."/>
            <person name="Han B.P."/>
            <person name="Song L.R."/>
            <person name="Shu W.S."/>
        </authorList>
    </citation>
    <scope>NUCLEOTIDE SEQUENCE [LARGE SCALE GENOMIC DNA]</scope>
    <source>
        <strain evidence="1 2">FACHB-288</strain>
    </source>
</reference>
<dbReference type="RefSeq" id="WP_190546463.1">
    <property type="nucleotide sequence ID" value="NZ_CAWPNO010000077.1"/>
</dbReference>
<gene>
    <name evidence="1" type="ORF">H6G24_24275</name>
</gene>
<proteinExistence type="predicted"/>
<evidence type="ECO:0000313" key="2">
    <source>
        <dbReference type="Proteomes" id="UP000658514"/>
    </source>
</evidence>
<protein>
    <submittedName>
        <fullName evidence="1">Uncharacterized protein</fullName>
    </submittedName>
</protein>
<evidence type="ECO:0000313" key="1">
    <source>
        <dbReference type="EMBL" id="MBD2198566.1"/>
    </source>
</evidence>
<accession>A0ABR8AHX6</accession>